<dbReference type="OrthoDB" id="10015574at2759"/>
<dbReference type="Gene3D" id="1.10.720.40">
    <property type="match status" value="1"/>
</dbReference>
<proteinExistence type="predicted"/>
<dbReference type="InterPro" id="IPR051656">
    <property type="entry name" value="LEM_domain"/>
</dbReference>
<gene>
    <name evidence="4" type="primary">emd</name>
</gene>
<dbReference type="Proteomes" id="UP000694568">
    <property type="component" value="Unplaced"/>
</dbReference>
<dbReference type="PANTHER" id="PTHR12019:SF5">
    <property type="entry name" value="EMERIN (EMERY-DREIFUSS MUSCULAR DYSTROPHY)"/>
    <property type="match status" value="1"/>
</dbReference>
<dbReference type="PROSITE" id="PS50954">
    <property type="entry name" value="LEM"/>
    <property type="match status" value="1"/>
</dbReference>
<feature type="compositionally biased region" description="Basic and acidic residues" evidence="1">
    <location>
        <begin position="117"/>
        <end position="127"/>
    </location>
</feature>
<sequence>MGKSYTHFLPAPRPGSQQRFQPRTRLSFLRMSLSEKSNEEISKLLAEYGIKHGPIVDSTRKLYEKKLEKAMKSSPVQPSPDKTYYREEAEEVTYITYHQSSPVQAVYSDMLKRRGNVEPDQAKKSDQGTEPSIQSTNRAANHSTIRSGELVRKSGGGMWKVIRLLLLLAVIAAFLYYSYCRLNDIENPFAIQ</sequence>
<protein>
    <submittedName>
        <fullName evidence="4">Emerin</fullName>
    </submittedName>
</protein>
<dbReference type="InterPro" id="IPR011015">
    <property type="entry name" value="LEM/LEM-like_dom_sf"/>
</dbReference>
<feature type="transmembrane region" description="Helical" evidence="2">
    <location>
        <begin position="161"/>
        <end position="179"/>
    </location>
</feature>
<name>A0A8C9YRR2_SANLU</name>
<organism evidence="4 5">
    <name type="scientific">Sander lucioperca</name>
    <name type="common">Pike-perch</name>
    <name type="synonym">Perca lucioperca</name>
    <dbReference type="NCBI Taxonomy" id="283035"/>
    <lineage>
        <taxon>Eukaryota</taxon>
        <taxon>Metazoa</taxon>
        <taxon>Chordata</taxon>
        <taxon>Craniata</taxon>
        <taxon>Vertebrata</taxon>
        <taxon>Euteleostomi</taxon>
        <taxon>Actinopterygii</taxon>
        <taxon>Neopterygii</taxon>
        <taxon>Teleostei</taxon>
        <taxon>Neoteleostei</taxon>
        <taxon>Acanthomorphata</taxon>
        <taxon>Eupercaria</taxon>
        <taxon>Perciformes</taxon>
        <taxon>Percoidei</taxon>
        <taxon>Percidae</taxon>
        <taxon>Luciopercinae</taxon>
        <taxon>Sander</taxon>
    </lineage>
</organism>
<evidence type="ECO:0000256" key="1">
    <source>
        <dbReference type="SAM" id="MobiDB-lite"/>
    </source>
</evidence>
<reference evidence="4" key="2">
    <citation type="submission" date="2025-09" db="UniProtKB">
        <authorList>
            <consortium name="Ensembl"/>
        </authorList>
    </citation>
    <scope>IDENTIFICATION</scope>
</reference>
<feature type="region of interest" description="Disordered" evidence="1">
    <location>
        <begin position="1"/>
        <end position="21"/>
    </location>
</feature>
<dbReference type="GeneTree" id="ENSGT00510000050141"/>
<keyword evidence="2" id="KW-1133">Transmembrane helix</keyword>
<feature type="compositionally biased region" description="Polar residues" evidence="1">
    <location>
        <begin position="128"/>
        <end position="144"/>
    </location>
</feature>
<evidence type="ECO:0000313" key="5">
    <source>
        <dbReference type="Proteomes" id="UP000694568"/>
    </source>
</evidence>
<dbReference type="Ensembl" id="ENSSLUT00000030344.1">
    <property type="protein sequence ID" value="ENSSLUP00000029406.1"/>
    <property type="gene ID" value="ENSSLUG00000013241.1"/>
</dbReference>
<dbReference type="GeneID" id="116058136"/>
<dbReference type="Pfam" id="PF03020">
    <property type="entry name" value="LEM"/>
    <property type="match status" value="1"/>
</dbReference>
<keyword evidence="2" id="KW-0812">Transmembrane</keyword>
<accession>A0A8C9YRR2</accession>
<feature type="region of interest" description="Disordered" evidence="1">
    <location>
        <begin position="117"/>
        <end position="144"/>
    </location>
</feature>
<dbReference type="SMART" id="SM00540">
    <property type="entry name" value="LEM"/>
    <property type="match status" value="1"/>
</dbReference>
<evidence type="ECO:0000259" key="3">
    <source>
        <dbReference type="PROSITE" id="PS50954"/>
    </source>
</evidence>
<reference evidence="4" key="1">
    <citation type="submission" date="2025-08" db="UniProtKB">
        <authorList>
            <consortium name="Ensembl"/>
        </authorList>
    </citation>
    <scope>IDENTIFICATION</scope>
</reference>
<dbReference type="SUPFAM" id="SSF63451">
    <property type="entry name" value="LEM domain"/>
    <property type="match status" value="1"/>
</dbReference>
<keyword evidence="5" id="KW-1185">Reference proteome</keyword>
<dbReference type="RefSeq" id="XP_031166686.1">
    <property type="nucleotide sequence ID" value="XM_031310826.2"/>
</dbReference>
<dbReference type="PANTHER" id="PTHR12019">
    <property type="entry name" value="LAMINA-ASSOCIATED POLYPEPTIDE THYMOPOIETIN"/>
    <property type="match status" value="1"/>
</dbReference>
<feature type="domain" description="LEM" evidence="3">
    <location>
        <begin position="30"/>
        <end position="74"/>
    </location>
</feature>
<evidence type="ECO:0000313" key="4">
    <source>
        <dbReference type="Ensembl" id="ENSSLUP00000029406.1"/>
    </source>
</evidence>
<dbReference type="AlphaFoldDB" id="A0A8C9YRR2"/>
<evidence type="ECO:0000256" key="2">
    <source>
        <dbReference type="SAM" id="Phobius"/>
    </source>
</evidence>
<keyword evidence="2" id="KW-0472">Membrane</keyword>
<dbReference type="FunFam" id="1.10.720.40:FF:000001">
    <property type="entry name" value="LEM domain containing 2, isoform CRA_a"/>
    <property type="match status" value="1"/>
</dbReference>
<dbReference type="InterPro" id="IPR003887">
    <property type="entry name" value="LEM_dom"/>
</dbReference>